<accession>A0A8H6VYS8</accession>
<evidence type="ECO:0000313" key="2">
    <source>
        <dbReference type="Proteomes" id="UP000636479"/>
    </source>
</evidence>
<dbReference type="SUPFAM" id="SSF52047">
    <property type="entry name" value="RNI-like"/>
    <property type="match status" value="1"/>
</dbReference>
<dbReference type="GeneID" id="59351112"/>
<reference evidence="1" key="1">
    <citation type="submission" date="2020-05" db="EMBL/GenBank/DDBJ databases">
        <title>Mycena genomes resolve the evolution of fungal bioluminescence.</title>
        <authorList>
            <person name="Tsai I.J."/>
        </authorList>
    </citation>
    <scope>NUCLEOTIDE SEQUENCE</scope>
    <source>
        <strain evidence="1">171206Taipei</strain>
    </source>
</reference>
<proteinExistence type="predicted"/>
<name>A0A8H6VYS8_9AGAR</name>
<dbReference type="EMBL" id="JACAZF010000011">
    <property type="protein sequence ID" value="KAF7293094.1"/>
    <property type="molecule type" value="Genomic_DNA"/>
</dbReference>
<protein>
    <recommendedName>
        <fullName evidence="3">F-box domain-containing protein</fullName>
    </recommendedName>
</protein>
<evidence type="ECO:0008006" key="3">
    <source>
        <dbReference type="Google" id="ProtNLM"/>
    </source>
</evidence>
<sequence>MVSSPSSTRSPCIGSSLPQELVDIIVEDIGSDDRPSLKACSLISRSFCAPAQKLLFQSFRLLPSLYRSLSLATLDELQARSPHISNHVRRLTIHCTSSRLGEGAPWMAEEQLSRVLPRFKHLTTLIVDSRPGIGGNEDWIRLRFPLSWWLLSSPTQTALSRAIAQPQLTSLTIRGVTFWSGLDLWTAVCLPGVARTQLQHLSLSEVDVQELWSGLGTEYLSPNKLRLQSLALKSDHARFMRLVPGIVDISVLQHIKLHIQNMSCEKMVQAAFLRDMRCLERLTIVLDDSLYSNSCELVISDLAVLRTLDIHFQLSYHPSRWIFSVVSQASLTHPGCTSPLTQLILEISVTLADIQYPEDTGSLVSTLRYLVPPLRLGADTGFTPLLTIRVAPDNVHFTFEEISSVKADVLEVVGNLGLHTEVEVVDYWNVQGMAPIREPREGGESQPGGC</sequence>
<organism evidence="1 2">
    <name type="scientific">Mycena indigotica</name>
    <dbReference type="NCBI Taxonomy" id="2126181"/>
    <lineage>
        <taxon>Eukaryota</taxon>
        <taxon>Fungi</taxon>
        <taxon>Dikarya</taxon>
        <taxon>Basidiomycota</taxon>
        <taxon>Agaricomycotina</taxon>
        <taxon>Agaricomycetes</taxon>
        <taxon>Agaricomycetidae</taxon>
        <taxon>Agaricales</taxon>
        <taxon>Marasmiineae</taxon>
        <taxon>Mycenaceae</taxon>
        <taxon>Mycena</taxon>
    </lineage>
</organism>
<keyword evidence="2" id="KW-1185">Reference proteome</keyword>
<dbReference type="OrthoDB" id="2788229at2759"/>
<dbReference type="Proteomes" id="UP000636479">
    <property type="component" value="Unassembled WGS sequence"/>
</dbReference>
<dbReference type="RefSeq" id="XP_037215522.1">
    <property type="nucleotide sequence ID" value="XM_037368596.1"/>
</dbReference>
<dbReference type="AlphaFoldDB" id="A0A8H6VYS8"/>
<comment type="caution">
    <text evidence="1">The sequence shown here is derived from an EMBL/GenBank/DDBJ whole genome shotgun (WGS) entry which is preliminary data.</text>
</comment>
<evidence type="ECO:0000313" key="1">
    <source>
        <dbReference type="EMBL" id="KAF7293094.1"/>
    </source>
</evidence>
<gene>
    <name evidence="1" type="ORF">MIND_01208800</name>
</gene>